<dbReference type="GO" id="GO:0004674">
    <property type="term" value="F:protein serine/threonine kinase activity"/>
    <property type="evidence" value="ECO:0007669"/>
    <property type="project" value="UniProtKB-KW"/>
</dbReference>
<dbReference type="InterPro" id="IPR011009">
    <property type="entry name" value="Kinase-like_dom_sf"/>
</dbReference>
<dbReference type="SUPFAM" id="SSF49384">
    <property type="entry name" value="Carbohydrate-binding domain"/>
    <property type="match status" value="1"/>
</dbReference>
<dbReference type="InterPro" id="IPR001919">
    <property type="entry name" value="CBD2"/>
</dbReference>
<evidence type="ECO:0000256" key="3">
    <source>
        <dbReference type="ARBA" id="ARBA00022679"/>
    </source>
</evidence>
<dbReference type="PROSITE" id="PS00108">
    <property type="entry name" value="PROTEIN_KINASE_ST"/>
    <property type="match status" value="1"/>
</dbReference>
<dbReference type="GO" id="GO:0005524">
    <property type="term" value="F:ATP binding"/>
    <property type="evidence" value="ECO:0007669"/>
    <property type="project" value="UniProtKB-UniRule"/>
</dbReference>
<dbReference type="EMBL" id="BOON01000044">
    <property type="protein sequence ID" value="GII24996.1"/>
    <property type="molecule type" value="Genomic_DNA"/>
</dbReference>
<dbReference type="Pfam" id="PF00069">
    <property type="entry name" value="Pkinase"/>
    <property type="match status" value="1"/>
</dbReference>
<feature type="compositionally biased region" description="Basic residues" evidence="10">
    <location>
        <begin position="508"/>
        <end position="523"/>
    </location>
</feature>
<dbReference type="InterPro" id="IPR012291">
    <property type="entry name" value="CBM2_carb-bd_dom_sf"/>
</dbReference>
<dbReference type="GO" id="GO:0030247">
    <property type="term" value="F:polysaccharide binding"/>
    <property type="evidence" value="ECO:0007669"/>
    <property type="project" value="UniProtKB-UniRule"/>
</dbReference>
<dbReference type="InterPro" id="IPR008271">
    <property type="entry name" value="Ser/Thr_kinase_AS"/>
</dbReference>
<dbReference type="Gene3D" id="2.60.40.290">
    <property type="match status" value="1"/>
</dbReference>
<keyword evidence="5" id="KW-0418">Kinase</keyword>
<dbReference type="PANTHER" id="PTHR43289:SF6">
    <property type="entry name" value="SERINE_THREONINE-PROTEIN KINASE NEKL-3"/>
    <property type="match status" value="1"/>
</dbReference>
<dbReference type="FunFam" id="3.30.200.20:FF:000035">
    <property type="entry name" value="Serine/threonine protein kinase Stk1"/>
    <property type="match status" value="1"/>
</dbReference>
<evidence type="ECO:0000313" key="13">
    <source>
        <dbReference type="EMBL" id="GII24996.1"/>
    </source>
</evidence>
<dbReference type="Gene3D" id="1.10.510.10">
    <property type="entry name" value="Transferase(Phosphotransferase) domain 1"/>
    <property type="match status" value="1"/>
</dbReference>
<feature type="domain" description="CBM2" evidence="12">
    <location>
        <begin position="359"/>
        <end position="466"/>
    </location>
</feature>
<evidence type="ECO:0000256" key="9">
    <source>
        <dbReference type="PROSITE-ProRule" id="PRU10141"/>
    </source>
</evidence>
<protein>
    <recommendedName>
        <fullName evidence="1">non-specific serine/threonine protein kinase</fullName>
        <ecNumber evidence="1">2.7.11.1</ecNumber>
    </recommendedName>
</protein>
<dbReference type="PROSITE" id="PS00107">
    <property type="entry name" value="PROTEIN_KINASE_ATP"/>
    <property type="match status" value="1"/>
</dbReference>
<dbReference type="AlphaFoldDB" id="A0A8J3X2J6"/>
<evidence type="ECO:0000256" key="5">
    <source>
        <dbReference type="ARBA" id="ARBA00022777"/>
    </source>
</evidence>
<proteinExistence type="predicted"/>
<dbReference type="SMART" id="SM00637">
    <property type="entry name" value="CBD_II"/>
    <property type="match status" value="1"/>
</dbReference>
<keyword evidence="4 9" id="KW-0547">Nucleotide-binding</keyword>
<evidence type="ECO:0000313" key="14">
    <source>
        <dbReference type="Proteomes" id="UP000599074"/>
    </source>
</evidence>
<dbReference type="PROSITE" id="PS50011">
    <property type="entry name" value="PROTEIN_KINASE_DOM"/>
    <property type="match status" value="1"/>
</dbReference>
<comment type="catalytic activity">
    <reaction evidence="8">
        <text>L-seryl-[protein] + ATP = O-phospho-L-seryl-[protein] + ADP + H(+)</text>
        <dbReference type="Rhea" id="RHEA:17989"/>
        <dbReference type="Rhea" id="RHEA-COMP:9863"/>
        <dbReference type="Rhea" id="RHEA-COMP:11604"/>
        <dbReference type="ChEBI" id="CHEBI:15378"/>
        <dbReference type="ChEBI" id="CHEBI:29999"/>
        <dbReference type="ChEBI" id="CHEBI:30616"/>
        <dbReference type="ChEBI" id="CHEBI:83421"/>
        <dbReference type="ChEBI" id="CHEBI:456216"/>
        <dbReference type="EC" id="2.7.11.1"/>
    </reaction>
</comment>
<dbReference type="InterPro" id="IPR008965">
    <property type="entry name" value="CBM2/CBM3_carb-bd_dom_sf"/>
</dbReference>
<dbReference type="GO" id="GO:0005975">
    <property type="term" value="P:carbohydrate metabolic process"/>
    <property type="evidence" value="ECO:0007669"/>
    <property type="project" value="InterPro"/>
</dbReference>
<dbReference type="InterPro" id="IPR000719">
    <property type="entry name" value="Prot_kinase_dom"/>
</dbReference>
<evidence type="ECO:0000256" key="1">
    <source>
        <dbReference type="ARBA" id="ARBA00012513"/>
    </source>
</evidence>
<gene>
    <name evidence="13" type="ORF">Pme01_45930</name>
</gene>
<sequence>MDDVRLLTNRYRLVDRLGAGGMSVVWRAYDEVLGRHVAVKMLSGTYATDEASRDLIRYEAQSAGRLSHPHVTNVYDYGEMADPDGTRIPYVVMELVEGATLDARLSRGPLPWRVAVRVAAEVAAALSAAHARGLVHRDIKPANVMLTSAGVKVVDFGIAALAGSGADNAPTVLGTPAYLAPERLNGKAVTPASDVYALGLLLFRMLTGRLPWRAETATQMIEAHCYTEPQPLPPVAGLPAEVATLCAHSLAKNPEDRPTAEVAARTLAAAIGIRVPLPADDELSWDSTPSADGATEVVPVRAVAELPTARGPRRPRSRVAALAAGAAVAVTAAGLATWSAFTDNPQSTAQAASLRQQTVAAPSVSCEVRYQTRKDEGGAFAVDLSVVNSGANAVDNWALRFDFPADQRLTGGTGADWSQSAQTVTARGTGPLAPGATAATSLTGGYQASNPIPTDFRLNDAPCRAVVTGATAVPVNLPAPPAPAPAAGTGGSGAGNGVVSRQDLQRLRDKHLKNKGGKGKGGD</sequence>
<dbReference type="SMART" id="SM00220">
    <property type="entry name" value="S_TKc"/>
    <property type="match status" value="1"/>
</dbReference>
<organism evidence="13 14">
    <name type="scientific">Planosporangium mesophilum</name>
    <dbReference type="NCBI Taxonomy" id="689768"/>
    <lineage>
        <taxon>Bacteria</taxon>
        <taxon>Bacillati</taxon>
        <taxon>Actinomycetota</taxon>
        <taxon>Actinomycetes</taxon>
        <taxon>Micromonosporales</taxon>
        <taxon>Micromonosporaceae</taxon>
        <taxon>Planosporangium</taxon>
    </lineage>
</organism>
<comment type="catalytic activity">
    <reaction evidence="7">
        <text>L-threonyl-[protein] + ATP = O-phospho-L-threonyl-[protein] + ADP + H(+)</text>
        <dbReference type="Rhea" id="RHEA:46608"/>
        <dbReference type="Rhea" id="RHEA-COMP:11060"/>
        <dbReference type="Rhea" id="RHEA-COMP:11605"/>
        <dbReference type="ChEBI" id="CHEBI:15378"/>
        <dbReference type="ChEBI" id="CHEBI:30013"/>
        <dbReference type="ChEBI" id="CHEBI:30616"/>
        <dbReference type="ChEBI" id="CHEBI:61977"/>
        <dbReference type="ChEBI" id="CHEBI:456216"/>
        <dbReference type="EC" id="2.7.11.1"/>
    </reaction>
</comment>
<evidence type="ECO:0000256" key="2">
    <source>
        <dbReference type="ARBA" id="ARBA00022527"/>
    </source>
</evidence>
<keyword evidence="6 9" id="KW-0067">ATP-binding</keyword>
<dbReference type="EC" id="2.7.11.1" evidence="1"/>
<keyword evidence="2" id="KW-0723">Serine/threonine-protein kinase</keyword>
<feature type="domain" description="Protein kinase" evidence="11">
    <location>
        <begin position="11"/>
        <end position="271"/>
    </location>
</feature>
<dbReference type="SUPFAM" id="SSF56112">
    <property type="entry name" value="Protein kinase-like (PK-like)"/>
    <property type="match status" value="1"/>
</dbReference>
<comment type="caution">
    <text evidence="13">The sequence shown here is derived from an EMBL/GenBank/DDBJ whole genome shotgun (WGS) entry which is preliminary data.</text>
</comment>
<dbReference type="Proteomes" id="UP000599074">
    <property type="component" value="Unassembled WGS sequence"/>
</dbReference>
<dbReference type="InterPro" id="IPR017441">
    <property type="entry name" value="Protein_kinase_ATP_BS"/>
</dbReference>
<evidence type="ECO:0000256" key="10">
    <source>
        <dbReference type="SAM" id="MobiDB-lite"/>
    </source>
</evidence>
<evidence type="ECO:0000259" key="12">
    <source>
        <dbReference type="PROSITE" id="PS51173"/>
    </source>
</evidence>
<dbReference type="PROSITE" id="PS51173">
    <property type="entry name" value="CBM2"/>
    <property type="match status" value="1"/>
</dbReference>
<evidence type="ECO:0000256" key="6">
    <source>
        <dbReference type="ARBA" id="ARBA00022840"/>
    </source>
</evidence>
<reference evidence="13" key="1">
    <citation type="submission" date="2021-01" db="EMBL/GenBank/DDBJ databases">
        <title>Whole genome shotgun sequence of Planosporangium mesophilum NBRC 109066.</title>
        <authorList>
            <person name="Komaki H."/>
            <person name="Tamura T."/>
        </authorList>
    </citation>
    <scope>NUCLEOTIDE SEQUENCE</scope>
    <source>
        <strain evidence="13">NBRC 109066</strain>
    </source>
</reference>
<dbReference type="PANTHER" id="PTHR43289">
    <property type="entry name" value="MITOGEN-ACTIVATED PROTEIN KINASE KINASE KINASE 20-RELATED"/>
    <property type="match status" value="1"/>
</dbReference>
<evidence type="ECO:0000259" key="11">
    <source>
        <dbReference type="PROSITE" id="PS50011"/>
    </source>
</evidence>
<keyword evidence="14" id="KW-1185">Reference proteome</keyword>
<evidence type="ECO:0000256" key="8">
    <source>
        <dbReference type="ARBA" id="ARBA00048679"/>
    </source>
</evidence>
<feature type="binding site" evidence="9">
    <location>
        <position position="40"/>
    </location>
    <ligand>
        <name>ATP</name>
        <dbReference type="ChEBI" id="CHEBI:30616"/>
    </ligand>
</feature>
<evidence type="ECO:0000256" key="7">
    <source>
        <dbReference type="ARBA" id="ARBA00047899"/>
    </source>
</evidence>
<dbReference type="RefSeq" id="WP_168114014.1">
    <property type="nucleotide sequence ID" value="NZ_BOON01000044.1"/>
</dbReference>
<dbReference type="GO" id="GO:0004553">
    <property type="term" value="F:hydrolase activity, hydrolyzing O-glycosyl compounds"/>
    <property type="evidence" value="ECO:0007669"/>
    <property type="project" value="InterPro"/>
</dbReference>
<dbReference type="Pfam" id="PF00553">
    <property type="entry name" value="CBM_2"/>
    <property type="match status" value="1"/>
</dbReference>
<keyword evidence="3" id="KW-0808">Transferase</keyword>
<feature type="region of interest" description="Disordered" evidence="10">
    <location>
        <begin position="474"/>
        <end position="523"/>
    </location>
</feature>
<accession>A0A8J3X2J6</accession>
<dbReference type="Gene3D" id="3.30.200.20">
    <property type="entry name" value="Phosphorylase Kinase, domain 1"/>
    <property type="match status" value="1"/>
</dbReference>
<dbReference type="CDD" id="cd14014">
    <property type="entry name" value="STKc_PknB_like"/>
    <property type="match status" value="1"/>
</dbReference>
<name>A0A8J3X2J6_9ACTN</name>
<evidence type="ECO:0000256" key="4">
    <source>
        <dbReference type="ARBA" id="ARBA00022741"/>
    </source>
</evidence>